<proteinExistence type="predicted"/>
<dbReference type="PANTHER" id="PTHR36836:SF1">
    <property type="entry name" value="COLANIC ACID BIOSYNTHESIS PROTEIN WCAK"/>
    <property type="match status" value="1"/>
</dbReference>
<dbReference type="InterPro" id="IPR007345">
    <property type="entry name" value="Polysacch_pyruvyl_Trfase"/>
</dbReference>
<reference evidence="3" key="1">
    <citation type="submission" date="2007-10" db="EMBL/GenBank/DDBJ databases">
        <title>Complete sequence of chromosome of Desulforudis audaxviator MP104C.</title>
        <authorList>
            <person name="Copeland A."/>
            <person name="Lucas S."/>
            <person name="Lapidus A."/>
            <person name="Barry K."/>
            <person name="Glavina del Rio T."/>
            <person name="Dalin E."/>
            <person name="Tice H."/>
            <person name="Bruce D."/>
            <person name="Pitluck S."/>
            <person name="Lowry S.R."/>
            <person name="Larimer F."/>
            <person name="Land M.L."/>
            <person name="Hauser L."/>
            <person name="Kyrpides N."/>
            <person name="Ivanova N.N."/>
            <person name="Richardson P."/>
        </authorList>
    </citation>
    <scope>NUCLEOTIDE SEQUENCE [LARGE SCALE GENOMIC DNA]</scope>
    <source>
        <strain evidence="3">MP104C</strain>
    </source>
</reference>
<dbReference type="OrthoDB" id="3199616at2"/>
<dbReference type="RefSeq" id="WP_012303160.1">
    <property type="nucleotide sequence ID" value="NC_010424.1"/>
</dbReference>
<evidence type="ECO:0000259" key="1">
    <source>
        <dbReference type="Pfam" id="PF04230"/>
    </source>
</evidence>
<dbReference type="eggNOG" id="COG2327">
    <property type="taxonomic scope" value="Bacteria"/>
</dbReference>
<dbReference type="InterPro" id="IPR019896">
    <property type="entry name" value="Polysacch_pyruvyl_Trfase_CsaB"/>
</dbReference>
<sequence>MKYGPAGDRRRLRVLVSGYYGFQNAGDEAILYALIRGLESCRPGIDITVLSADPEHTAGAYGVRAVSRTDPRTVLGALRACDLFISGGGGLIQDVTSLASLQYYLGLIALARLLGRPVFIYAQGIGPLETRTGRFLTRAVLNRVQAVTVRDVQSRDLLWALGVRRPPVEVTADPVLGLEPESGWRARGRELLAAAGVRDGRVAGFSVRPWSGAGDYAGALARVADELNAAGYRTVFLPFHHPGDLAACRVVAARMEAPAVIVEERLDFAALLGLCTHLDLAVGMRLHFLVFAALAGVVPVGLPYDPKVRLFLDRLELPAAVRVDQAAPEDLSRAVAAALAQREALEKTIRTRVETLRREARRTPALACDLLPRAGKQDRDVEESGGRP</sequence>
<dbReference type="STRING" id="477974.Daud_2096"/>
<keyword evidence="3" id="KW-1185">Reference proteome</keyword>
<dbReference type="HOGENOM" id="CLU_039510_0_1_9"/>
<feature type="domain" description="Polysaccharide pyruvyl transferase" evidence="1">
    <location>
        <begin position="24"/>
        <end position="306"/>
    </location>
</feature>
<dbReference type="SUPFAM" id="SSF53756">
    <property type="entry name" value="UDP-Glycosyltransferase/glycogen phosphorylase"/>
    <property type="match status" value="1"/>
</dbReference>
<dbReference type="PANTHER" id="PTHR36836">
    <property type="entry name" value="COLANIC ACID BIOSYNTHESIS PROTEIN WCAK"/>
    <property type="match status" value="1"/>
</dbReference>
<dbReference type="Proteomes" id="UP000008544">
    <property type="component" value="Chromosome"/>
</dbReference>
<dbReference type="GO" id="GO:0016740">
    <property type="term" value="F:transferase activity"/>
    <property type="evidence" value="ECO:0007669"/>
    <property type="project" value="UniProtKB-KW"/>
</dbReference>
<evidence type="ECO:0000313" key="3">
    <source>
        <dbReference type="Proteomes" id="UP000008544"/>
    </source>
</evidence>
<accession>B1I6B8</accession>
<gene>
    <name evidence="2" type="ordered locus">Daud_2096</name>
</gene>
<reference evidence="2 3" key="2">
    <citation type="journal article" date="2008" name="Science">
        <title>Environmental genomics reveals a single-species ecosystem deep within Earth.</title>
        <authorList>
            <person name="Chivian D."/>
            <person name="Brodie E.L."/>
            <person name="Alm E.J."/>
            <person name="Culley D.E."/>
            <person name="Dehal P.S."/>
            <person name="Desantis T.Z."/>
            <person name="Gihring T.M."/>
            <person name="Lapidus A."/>
            <person name="Lin L.H."/>
            <person name="Lowry S.R."/>
            <person name="Moser D.P."/>
            <person name="Richardson P.M."/>
            <person name="Southam G."/>
            <person name="Wanger G."/>
            <person name="Pratt L.M."/>
            <person name="Andersen G.L."/>
            <person name="Hazen T.C."/>
            <person name="Brockman F.J."/>
            <person name="Arkin A.P."/>
            <person name="Onstott T.C."/>
        </authorList>
    </citation>
    <scope>NUCLEOTIDE SEQUENCE [LARGE SCALE GENOMIC DNA]</scope>
    <source>
        <strain evidence="2 3">MP104C</strain>
    </source>
</reference>
<name>B1I6B8_DESAP</name>
<dbReference type="EMBL" id="CP000860">
    <property type="protein sequence ID" value="ACA60585.1"/>
    <property type="molecule type" value="Genomic_DNA"/>
</dbReference>
<dbReference type="NCBIfam" id="TIGR03609">
    <property type="entry name" value="S_layer_CsaB"/>
    <property type="match status" value="1"/>
</dbReference>
<evidence type="ECO:0000313" key="2">
    <source>
        <dbReference type="EMBL" id="ACA60585.1"/>
    </source>
</evidence>
<protein>
    <submittedName>
        <fullName evidence="2">Polysaccharide pyruvyl transferase</fullName>
    </submittedName>
</protein>
<dbReference type="KEGG" id="dau:Daud_2096"/>
<dbReference type="Pfam" id="PF04230">
    <property type="entry name" value="PS_pyruv_trans"/>
    <property type="match status" value="1"/>
</dbReference>
<organism evidence="2 3">
    <name type="scientific">Desulforudis audaxviator (strain MP104C)</name>
    <dbReference type="NCBI Taxonomy" id="477974"/>
    <lineage>
        <taxon>Bacteria</taxon>
        <taxon>Bacillati</taxon>
        <taxon>Bacillota</taxon>
        <taxon>Clostridia</taxon>
        <taxon>Thermoanaerobacterales</taxon>
        <taxon>Candidatus Desulforudaceae</taxon>
        <taxon>Candidatus Desulforudis</taxon>
    </lineage>
</organism>
<keyword evidence="2" id="KW-0808">Transferase</keyword>
<dbReference type="AlphaFoldDB" id="B1I6B8"/>